<evidence type="ECO:0000256" key="1">
    <source>
        <dbReference type="SAM" id="Coils"/>
    </source>
</evidence>
<feature type="region of interest" description="Disordered" evidence="2">
    <location>
        <begin position="145"/>
        <end position="175"/>
    </location>
</feature>
<accession>A0ABW2GEP9</accession>
<evidence type="ECO:0000313" key="4">
    <source>
        <dbReference type="Proteomes" id="UP001596413"/>
    </source>
</evidence>
<dbReference type="PANTHER" id="PTHR38010:SF1">
    <property type="entry name" value="SLR0848 PROTEIN"/>
    <property type="match status" value="1"/>
</dbReference>
<proteinExistence type="predicted"/>
<keyword evidence="4" id="KW-1185">Reference proteome</keyword>
<evidence type="ECO:0000256" key="2">
    <source>
        <dbReference type="SAM" id="MobiDB-lite"/>
    </source>
</evidence>
<evidence type="ECO:0000313" key="3">
    <source>
        <dbReference type="EMBL" id="MFC7218222.1"/>
    </source>
</evidence>
<comment type="caution">
    <text evidence="3">The sequence shown here is derived from an EMBL/GenBank/DDBJ whole genome shotgun (WGS) entry which is preliminary data.</text>
</comment>
<gene>
    <name evidence="3" type="ORF">ACFQLX_08595</name>
</gene>
<dbReference type="EMBL" id="JBHSZO010000010">
    <property type="protein sequence ID" value="MFC7218222.1"/>
    <property type="molecule type" value="Genomic_DNA"/>
</dbReference>
<feature type="compositionally biased region" description="Polar residues" evidence="2">
    <location>
        <begin position="342"/>
        <end position="352"/>
    </location>
</feature>
<sequence length="386" mass="42614">MDVQKRLDEIVSAVEGARSMPMSASCVLNRTELLGMLEEVRAALPGSLAQARELIGGHEQLAEQARQEAERIVEQARAERGELLSQTELVLRAQEQAERLLTEARQEAAEIRADADDYVDSKLANFEVVLTKTIGSVDRGRAKLLGHGEPYPQEGYAEGFEEAPGPGADPAEQRRRAEDYIEAQFQAFENVLSKTLEAVGRGRQKLEGKARPIEELTAHIAGQDEGPAIPHQLSDEGFLADLAADRHPAPQAQAQAPEPAQQPAPAAVPEQPRYYEQQPGAYPQDGYPQEGYQQPDGYQSGSYPAQDYGVQDDPYGMRDPQYAQSAAQNYQQQPEPYWQQQGHHSAPQQHQQPGAYPQGGSALDETSLFDTSMIDLDQLRQYEQGR</sequence>
<keyword evidence="3" id="KW-0131">Cell cycle</keyword>
<dbReference type="CDD" id="cd06503">
    <property type="entry name" value="ATP-synt_Fo_b"/>
    <property type="match status" value="1"/>
</dbReference>
<name>A0ABW2GEP9_9ACTN</name>
<feature type="region of interest" description="Disordered" evidence="2">
    <location>
        <begin position="247"/>
        <end position="369"/>
    </location>
</feature>
<dbReference type="GO" id="GO:0051301">
    <property type="term" value="P:cell division"/>
    <property type="evidence" value="ECO:0007669"/>
    <property type="project" value="UniProtKB-KW"/>
</dbReference>
<dbReference type="Proteomes" id="UP001596413">
    <property type="component" value="Unassembled WGS sequence"/>
</dbReference>
<dbReference type="RefSeq" id="WP_386413529.1">
    <property type="nucleotide sequence ID" value="NZ_JBHSZO010000010.1"/>
</dbReference>
<reference evidence="4" key="1">
    <citation type="journal article" date="2019" name="Int. J. Syst. Evol. Microbiol.">
        <title>The Global Catalogue of Microorganisms (GCM) 10K type strain sequencing project: providing services to taxonomists for standard genome sequencing and annotation.</title>
        <authorList>
            <consortium name="The Broad Institute Genomics Platform"/>
            <consortium name="The Broad Institute Genome Sequencing Center for Infectious Disease"/>
            <person name="Wu L."/>
            <person name="Ma J."/>
        </authorList>
    </citation>
    <scope>NUCLEOTIDE SEQUENCE [LARGE SCALE GENOMIC DNA]</scope>
    <source>
        <strain evidence="4">CGMCC 1.13681</strain>
    </source>
</reference>
<feature type="coiled-coil region" evidence="1">
    <location>
        <begin position="48"/>
        <end position="121"/>
    </location>
</feature>
<dbReference type="PANTHER" id="PTHR38010">
    <property type="entry name" value="SLR0848 PROTEIN"/>
    <property type="match status" value="1"/>
</dbReference>
<protein>
    <submittedName>
        <fullName evidence="3">Cell division initiation protein</fullName>
    </submittedName>
</protein>
<feature type="compositionally biased region" description="Low complexity" evidence="2">
    <location>
        <begin position="321"/>
        <end position="341"/>
    </location>
</feature>
<feature type="compositionally biased region" description="Low complexity" evidence="2">
    <location>
        <begin position="249"/>
        <end position="272"/>
    </location>
</feature>
<organism evidence="3 4">
    <name type="scientific">Streptomyces polyrhachis</name>
    <dbReference type="NCBI Taxonomy" id="1282885"/>
    <lineage>
        <taxon>Bacteria</taxon>
        <taxon>Bacillati</taxon>
        <taxon>Actinomycetota</taxon>
        <taxon>Actinomycetes</taxon>
        <taxon>Kitasatosporales</taxon>
        <taxon>Streptomycetaceae</taxon>
        <taxon>Streptomyces</taxon>
    </lineage>
</organism>
<keyword evidence="1" id="KW-0175">Coiled coil</keyword>
<keyword evidence="3" id="KW-0132">Cell division</keyword>